<evidence type="ECO:0000256" key="6">
    <source>
        <dbReference type="ARBA" id="ARBA00023136"/>
    </source>
</evidence>
<evidence type="ECO:0000256" key="1">
    <source>
        <dbReference type="ARBA" id="ARBA00004167"/>
    </source>
</evidence>
<dbReference type="InterPro" id="IPR023415">
    <property type="entry name" value="LDLR_class-A_CS"/>
</dbReference>
<accession>A0A0N7ZD25</accession>
<feature type="disulfide bond" evidence="10">
    <location>
        <begin position="49"/>
        <end position="64"/>
    </location>
</feature>
<dbReference type="FunFam" id="4.10.400.10:FF:000045">
    <property type="entry name" value="Low-density lipoprotein receptor-related protein 2"/>
    <property type="match status" value="1"/>
</dbReference>
<keyword evidence="3" id="KW-0812">Transmembrane</keyword>
<keyword evidence="5" id="KW-1133">Transmembrane helix</keyword>
<evidence type="ECO:0000256" key="5">
    <source>
        <dbReference type="ARBA" id="ARBA00022989"/>
    </source>
</evidence>
<keyword evidence="4" id="KW-0677">Repeat</keyword>
<dbReference type="PROSITE" id="PS01209">
    <property type="entry name" value="LDLRA_1"/>
    <property type="match status" value="1"/>
</dbReference>
<dbReference type="GO" id="GO:0016020">
    <property type="term" value="C:membrane"/>
    <property type="evidence" value="ECO:0007669"/>
    <property type="project" value="UniProtKB-SubCell"/>
</dbReference>
<evidence type="ECO:0000256" key="7">
    <source>
        <dbReference type="ARBA" id="ARBA00023157"/>
    </source>
</evidence>
<evidence type="ECO:0000256" key="3">
    <source>
        <dbReference type="ARBA" id="ARBA00022692"/>
    </source>
</evidence>
<reference evidence="11" key="1">
    <citation type="submission" date="2015-09" db="EMBL/GenBank/DDBJ databases">
        <title>Scylla olivacea transcriptome.</title>
        <authorList>
            <person name="Ikhwanuddin M."/>
        </authorList>
    </citation>
    <scope>NUCLEOTIDE SEQUENCE</scope>
</reference>
<sequence>MVRKTVMMAVMKIPAQQHHPPCFYNFQACSHDEFQCVTSGTCVPISWHCDSVEDCSDGSDEANCPLKPVYPVCIYSIVLLCYRVVKKVSCSVYQVAIVYQATGAVMDSQTARMEVMRRTALRW</sequence>
<dbReference type="InterPro" id="IPR036055">
    <property type="entry name" value="LDL_receptor-like_sf"/>
</dbReference>
<evidence type="ECO:0000256" key="2">
    <source>
        <dbReference type="ARBA" id="ARBA00004308"/>
    </source>
</evidence>
<dbReference type="PROSITE" id="PS50068">
    <property type="entry name" value="LDLRA_2"/>
    <property type="match status" value="1"/>
</dbReference>
<evidence type="ECO:0000256" key="9">
    <source>
        <dbReference type="ARBA" id="ARBA00023180"/>
    </source>
</evidence>
<keyword evidence="9" id="KW-0325">Glycoprotein</keyword>
<evidence type="ECO:0000256" key="10">
    <source>
        <dbReference type="PROSITE-ProRule" id="PRU00124"/>
    </source>
</evidence>
<dbReference type="Pfam" id="PF00057">
    <property type="entry name" value="Ldl_recept_a"/>
    <property type="match status" value="1"/>
</dbReference>
<dbReference type="SUPFAM" id="SSF57424">
    <property type="entry name" value="LDL receptor-like module"/>
    <property type="match status" value="1"/>
</dbReference>
<comment type="caution">
    <text evidence="10">Lacks conserved residue(s) required for the propagation of feature annotation.</text>
</comment>
<comment type="subcellular location">
    <subcellularLocation>
        <location evidence="2">Endomembrane system</location>
    </subcellularLocation>
    <subcellularLocation>
        <location evidence="1">Membrane</location>
        <topology evidence="1">Single-pass membrane protein</topology>
    </subcellularLocation>
</comment>
<dbReference type="Gene3D" id="4.10.400.10">
    <property type="entry name" value="Low-density Lipoprotein Receptor"/>
    <property type="match status" value="1"/>
</dbReference>
<proteinExistence type="predicted"/>
<organism evidence="11">
    <name type="scientific">Scylla olivacea</name>
    <name type="common">Orange mud crab</name>
    <name type="synonym">Cancer olivacea</name>
    <dbReference type="NCBI Taxonomy" id="85551"/>
    <lineage>
        <taxon>Eukaryota</taxon>
        <taxon>Metazoa</taxon>
        <taxon>Ecdysozoa</taxon>
        <taxon>Arthropoda</taxon>
        <taxon>Crustacea</taxon>
        <taxon>Multicrustacea</taxon>
        <taxon>Malacostraca</taxon>
        <taxon>Eumalacostraca</taxon>
        <taxon>Eucarida</taxon>
        <taxon>Decapoda</taxon>
        <taxon>Pleocyemata</taxon>
        <taxon>Brachyura</taxon>
        <taxon>Eubrachyura</taxon>
        <taxon>Portunoidea</taxon>
        <taxon>Portunidae</taxon>
        <taxon>Portuninae</taxon>
        <taxon>Scylla</taxon>
    </lineage>
</organism>
<evidence type="ECO:0000313" key="11">
    <source>
        <dbReference type="EMBL" id="JAI66064.1"/>
    </source>
</evidence>
<dbReference type="InterPro" id="IPR002172">
    <property type="entry name" value="LDrepeatLR_classA_rpt"/>
</dbReference>
<dbReference type="SMART" id="SM00192">
    <property type="entry name" value="LDLa"/>
    <property type="match status" value="1"/>
</dbReference>
<keyword evidence="7 10" id="KW-1015">Disulfide bond</keyword>
<keyword evidence="6" id="KW-0472">Membrane</keyword>
<name>A0A0N7ZD25_SCYOL</name>
<protein>
    <submittedName>
        <fullName evidence="11">Uncharacterized protein</fullName>
    </submittedName>
</protein>
<evidence type="ECO:0000256" key="4">
    <source>
        <dbReference type="ARBA" id="ARBA00022737"/>
    </source>
</evidence>
<keyword evidence="8" id="KW-0675">Receptor</keyword>
<dbReference type="EMBL" id="GDRN01054795">
    <property type="protein sequence ID" value="JAI66065.1"/>
    <property type="molecule type" value="Transcribed_RNA"/>
</dbReference>
<evidence type="ECO:0000256" key="8">
    <source>
        <dbReference type="ARBA" id="ARBA00023170"/>
    </source>
</evidence>
<dbReference type="EMBL" id="GDRN01054796">
    <property type="protein sequence ID" value="JAI66064.1"/>
    <property type="molecule type" value="Transcribed_RNA"/>
</dbReference>
<dbReference type="AlphaFoldDB" id="A0A0N7ZD25"/>
<dbReference type="GO" id="GO:0012505">
    <property type="term" value="C:endomembrane system"/>
    <property type="evidence" value="ECO:0007669"/>
    <property type="project" value="UniProtKB-SubCell"/>
</dbReference>
<dbReference type="CDD" id="cd00112">
    <property type="entry name" value="LDLa"/>
    <property type="match status" value="1"/>
</dbReference>